<dbReference type="SUPFAM" id="SSF52799">
    <property type="entry name" value="(Phosphotyrosine protein) phosphatases II"/>
    <property type="match status" value="2"/>
</dbReference>
<dbReference type="PROSITE" id="PS00383">
    <property type="entry name" value="TYR_PHOSPHATASE_1"/>
    <property type="match status" value="1"/>
</dbReference>
<evidence type="ECO:0000256" key="1">
    <source>
        <dbReference type="ARBA" id="ARBA00013064"/>
    </source>
</evidence>
<feature type="region of interest" description="Disordered" evidence="8">
    <location>
        <begin position="304"/>
        <end position="350"/>
    </location>
</feature>
<feature type="domain" description="Tyrosine specific protein phosphatases" evidence="11">
    <location>
        <begin position="569"/>
        <end position="644"/>
    </location>
</feature>
<feature type="transmembrane region" description="Helical" evidence="9">
    <location>
        <begin position="736"/>
        <end position="758"/>
    </location>
</feature>
<keyword evidence="9" id="KW-0812">Transmembrane</keyword>
<evidence type="ECO:0000256" key="4">
    <source>
        <dbReference type="ARBA" id="ARBA00022837"/>
    </source>
</evidence>
<dbReference type="InterPro" id="IPR003595">
    <property type="entry name" value="Tyr_Pase_cat"/>
</dbReference>
<dbReference type="Gene3D" id="2.60.120.260">
    <property type="entry name" value="Galactose-binding domain-like"/>
    <property type="match status" value="1"/>
</dbReference>
<dbReference type="PANTHER" id="PTHR19134">
    <property type="entry name" value="RECEPTOR-TYPE TYROSINE-PROTEIN PHOSPHATASE"/>
    <property type="match status" value="1"/>
</dbReference>
<dbReference type="InterPro" id="IPR050348">
    <property type="entry name" value="Protein-Tyr_Phosphatase"/>
</dbReference>
<dbReference type="Pfam" id="PF00102">
    <property type="entry name" value="Y_phosphatase"/>
    <property type="match status" value="2"/>
</dbReference>
<evidence type="ECO:0000256" key="6">
    <source>
        <dbReference type="ARBA" id="ARBA00023157"/>
    </source>
</evidence>
<evidence type="ECO:0000259" key="11">
    <source>
        <dbReference type="PROSITE" id="PS50056"/>
    </source>
</evidence>
<dbReference type="GO" id="GO:0046872">
    <property type="term" value="F:metal ion binding"/>
    <property type="evidence" value="ECO:0007669"/>
    <property type="project" value="UniProtKB-KW"/>
</dbReference>
<comment type="catalytic activity">
    <reaction evidence="7">
        <text>O-phospho-L-tyrosyl-[protein] + H2O = L-tyrosyl-[protein] + phosphate</text>
        <dbReference type="Rhea" id="RHEA:10684"/>
        <dbReference type="Rhea" id="RHEA-COMP:10136"/>
        <dbReference type="Rhea" id="RHEA-COMP:20101"/>
        <dbReference type="ChEBI" id="CHEBI:15377"/>
        <dbReference type="ChEBI" id="CHEBI:43474"/>
        <dbReference type="ChEBI" id="CHEBI:46858"/>
        <dbReference type="ChEBI" id="CHEBI:61978"/>
        <dbReference type="EC" id="3.1.3.48"/>
    </reaction>
</comment>
<dbReference type="SMART" id="SM00607">
    <property type="entry name" value="FTP"/>
    <property type="match status" value="1"/>
</dbReference>
<feature type="transmembrane region" description="Helical" evidence="9">
    <location>
        <begin position="1316"/>
        <end position="1336"/>
    </location>
</feature>
<proteinExistence type="predicted"/>
<keyword evidence="9" id="KW-1133">Transmembrane helix</keyword>
<dbReference type="InterPro" id="IPR016130">
    <property type="entry name" value="Tyr_Pase_AS"/>
</dbReference>
<evidence type="ECO:0000256" key="2">
    <source>
        <dbReference type="ARBA" id="ARBA00022723"/>
    </source>
</evidence>
<feature type="compositionally biased region" description="Polar residues" evidence="8">
    <location>
        <begin position="304"/>
        <end position="317"/>
    </location>
</feature>
<dbReference type="Proteomes" id="UP001519460">
    <property type="component" value="Unassembled WGS sequence"/>
</dbReference>
<sequence length="1338" mass="150246">CKTGYYGSACESCPSNCDVTGCEWNTGDCNSCIPGYWGVKCDKSCPTDKCLNNTCNQDNGQCAGSAPARLVTTVQRVSPVLQTVTSRAVYGTLETVTPVGDRTGCYTGYWGDKCDKSCMSDNCRDNECYQHNGALCIPGKFGENCNQPCVSSDCEDGRCDRDNGQCPACDAGFWGDNCDKSCLPRRCAGNRCDQMTGSCPTSCDTNFLWPDCTECEDNYYGPACINQCGKCVKGTVCNSSDGTCPLGCVDGYQAPQCLEEQAPKPKPKPQIAVKPILHRLHNKGKENGDGGHVYMNLASVTTTDDGTQVSAEATGSTDHNRDRSTEASEITTPFATGGHGGSSASLASADQSMDDDGDYYNNTHVMFSSFRDTRPRLDEVQRHLVERLASTELVDKFHALDTNSGAPRDMASLPVNMKKNRFASILPYDANRVVLKDGYKKGGSTDYVNASYIQGYNSERMYIATQGPRDNTAVDFWRMVWQEHITHIVMLANVKELGKDKCFENWPGEKKKVTYGPITITSVDVEKRANFEVRTFSMKRTRSRDERTVVQYHYVTWPDHGAPSTTPLVSFWHYVRTRARDEPDAATVPTLVHCSAGVGRTGTFIGLDLGMDQAVREGEVDVEQIVIRLRQERCCMVQASEQFVFLSVYSTVWLFLQEQFVFLSVYSTVWLFLQEQFVFLSVYSTVWLFLQEQFVFLSVYSTVWLFLQEQFVFLSVYSTVWLFLQEQFVFLSVYSTVWLFLQEQFVFLSVYSTVWLFLQEQFVFLSVYSTVWLLLQEQFVFLSVYSTVWLFLQEQFVFLHKALLEAFTARDFIMAVDKFNDTFPQPVHAHTKNHKIDREFETMRDRKGCILTQLPLPNTLLDFWRMVWGQHADYIVSLATRDEERELTPYCWFWPRTSEDKILTGPYTVSLETTTQIGDHITHYTLKLEKESVTSSRDVHVLRYDDWVRELPGNTSAMIRLVDTLHDARTDDKGTHTIVQCRYSTDFVTRWCNNGFVNPESWQTREEDILHSLPHIPHIEQFRSDGTNQKMEHGALSVFAVLYVSWTVYLLTEENVAWGKPANTSSRYNSDTGYSGPACVANNGRLGTVIVNINYSEPNCIHTDNNDYMAWWEVYLGRPYTITGVTIYRREDSEWPQVVRRMSGIGVYVSGKLCYKFPPSSETLALDALPARIDVTCSQPITGDVVTLAKDGSDIDPAFYIINVCEVQVWVCKSGLYGENCAIHCSDKCRPGFDCDNFYGNCLEVCADGYYGDDCSRQCGRCKSSEPCNKSTGECSSGCETGYLPPFCEPTDGDGGQGTTTVTTTETLTTETATNLLAPLLGAFGALLAVVVIGLVGL</sequence>
<keyword evidence="13" id="KW-1185">Reference proteome</keyword>
<organism evidence="12 13">
    <name type="scientific">Batillaria attramentaria</name>
    <dbReference type="NCBI Taxonomy" id="370345"/>
    <lineage>
        <taxon>Eukaryota</taxon>
        <taxon>Metazoa</taxon>
        <taxon>Spiralia</taxon>
        <taxon>Lophotrochozoa</taxon>
        <taxon>Mollusca</taxon>
        <taxon>Gastropoda</taxon>
        <taxon>Caenogastropoda</taxon>
        <taxon>Sorbeoconcha</taxon>
        <taxon>Cerithioidea</taxon>
        <taxon>Batillariidae</taxon>
        <taxon>Batillaria</taxon>
    </lineage>
</organism>
<dbReference type="InterPro" id="IPR000387">
    <property type="entry name" value="Tyr_Pase_dom"/>
</dbReference>
<feature type="domain" description="Tyrosine-protein phosphatase" evidence="10">
    <location>
        <begin position="785"/>
        <end position="981"/>
    </location>
</feature>
<evidence type="ECO:0000256" key="5">
    <source>
        <dbReference type="ARBA" id="ARBA00022912"/>
    </source>
</evidence>
<dbReference type="InterPro" id="IPR006585">
    <property type="entry name" value="FTP1"/>
</dbReference>
<keyword evidence="3" id="KW-0378">Hydrolase</keyword>
<dbReference type="PRINTS" id="PR00700">
    <property type="entry name" value="PRTYPHPHTASE"/>
</dbReference>
<keyword evidence="6" id="KW-1015">Disulfide bond</keyword>
<keyword evidence="4" id="KW-0106">Calcium</keyword>
<dbReference type="FunFam" id="3.90.190.10:FF:000102">
    <property type="entry name" value="Receptor-type tyrosine-protein phosphatase"/>
    <property type="match status" value="1"/>
</dbReference>
<evidence type="ECO:0000256" key="7">
    <source>
        <dbReference type="ARBA" id="ARBA00051722"/>
    </source>
</evidence>
<dbReference type="SUPFAM" id="SSF49785">
    <property type="entry name" value="Galactose-binding domain-like"/>
    <property type="match status" value="1"/>
</dbReference>
<dbReference type="SMART" id="SM00404">
    <property type="entry name" value="PTPc_motif"/>
    <property type="match status" value="1"/>
</dbReference>
<accession>A0ABD0L8P1</accession>
<dbReference type="InterPro" id="IPR008979">
    <property type="entry name" value="Galactose-bd-like_sf"/>
</dbReference>
<dbReference type="PROSITE" id="PS50055">
    <property type="entry name" value="TYR_PHOSPHATASE_PTP"/>
    <property type="match status" value="2"/>
</dbReference>
<dbReference type="EMBL" id="JACVVK020000074">
    <property type="protein sequence ID" value="KAK7495474.1"/>
    <property type="molecule type" value="Genomic_DNA"/>
</dbReference>
<evidence type="ECO:0000256" key="8">
    <source>
        <dbReference type="SAM" id="MobiDB-lite"/>
    </source>
</evidence>
<dbReference type="InterPro" id="IPR029021">
    <property type="entry name" value="Prot-tyrosine_phosphatase-like"/>
</dbReference>
<evidence type="ECO:0000256" key="9">
    <source>
        <dbReference type="SAM" id="Phobius"/>
    </source>
</evidence>
<dbReference type="EC" id="3.1.3.48" evidence="1"/>
<feature type="transmembrane region" description="Helical" evidence="9">
    <location>
        <begin position="702"/>
        <end position="724"/>
    </location>
</feature>
<keyword evidence="9" id="KW-0472">Membrane</keyword>
<evidence type="ECO:0000313" key="13">
    <source>
        <dbReference type="Proteomes" id="UP001519460"/>
    </source>
</evidence>
<reference evidence="12 13" key="1">
    <citation type="journal article" date="2023" name="Sci. Data">
        <title>Genome assembly of the Korean intertidal mud-creeper Batillaria attramentaria.</title>
        <authorList>
            <person name="Patra A.K."/>
            <person name="Ho P.T."/>
            <person name="Jun S."/>
            <person name="Lee S.J."/>
            <person name="Kim Y."/>
            <person name="Won Y.J."/>
        </authorList>
    </citation>
    <scope>NUCLEOTIDE SEQUENCE [LARGE SCALE GENOMIC DNA]</scope>
    <source>
        <strain evidence="12">Wonlab-2016</strain>
    </source>
</reference>
<feature type="transmembrane region" description="Helical" evidence="9">
    <location>
        <begin position="770"/>
        <end position="792"/>
    </location>
</feature>
<gene>
    <name evidence="12" type="ORF">BaRGS_00013172</name>
</gene>
<dbReference type="Gene3D" id="3.90.190.10">
    <property type="entry name" value="Protein tyrosine phosphatase superfamily"/>
    <property type="match status" value="2"/>
</dbReference>
<evidence type="ECO:0000259" key="10">
    <source>
        <dbReference type="PROSITE" id="PS50055"/>
    </source>
</evidence>
<keyword evidence="5" id="KW-0904">Protein phosphatase</keyword>
<feature type="domain" description="Tyrosine-protein phosphatase" evidence="10">
    <location>
        <begin position="393"/>
        <end position="646"/>
    </location>
</feature>
<keyword evidence="2" id="KW-0479">Metal-binding</keyword>
<dbReference type="PROSITE" id="PS50056">
    <property type="entry name" value="TYR_PHOSPHATASE_2"/>
    <property type="match status" value="1"/>
</dbReference>
<dbReference type="SMART" id="SM00194">
    <property type="entry name" value="PTPc"/>
    <property type="match status" value="1"/>
</dbReference>
<comment type="caution">
    <text evidence="12">The sequence shown here is derived from an EMBL/GenBank/DDBJ whole genome shotgun (WGS) entry which is preliminary data.</text>
</comment>
<dbReference type="InterPro" id="IPR000242">
    <property type="entry name" value="PTP_cat"/>
</dbReference>
<feature type="non-terminal residue" evidence="12">
    <location>
        <position position="1"/>
    </location>
</feature>
<dbReference type="Gene3D" id="2.170.300.10">
    <property type="entry name" value="Tie2 ligand-binding domain superfamily"/>
    <property type="match status" value="1"/>
</dbReference>
<protein>
    <recommendedName>
        <fullName evidence="1">protein-tyrosine-phosphatase</fullName>
        <ecNumber evidence="1">3.1.3.48</ecNumber>
    </recommendedName>
</protein>
<dbReference type="PANTHER" id="PTHR19134:SF550">
    <property type="entry name" value="PROTEIN-TYROSINE-PHOSPHATASE"/>
    <property type="match status" value="1"/>
</dbReference>
<evidence type="ECO:0000256" key="3">
    <source>
        <dbReference type="ARBA" id="ARBA00022801"/>
    </source>
</evidence>
<dbReference type="GO" id="GO:0004725">
    <property type="term" value="F:protein tyrosine phosphatase activity"/>
    <property type="evidence" value="ECO:0007669"/>
    <property type="project" value="UniProtKB-EC"/>
</dbReference>
<evidence type="ECO:0000313" key="12">
    <source>
        <dbReference type="EMBL" id="KAK7495474.1"/>
    </source>
</evidence>
<dbReference type="CDD" id="cd00047">
    <property type="entry name" value="PTPc"/>
    <property type="match status" value="2"/>
</dbReference>
<name>A0ABD0L8P1_9CAEN</name>